<gene>
    <name evidence="1" type="ORF">CURT_1071</name>
</gene>
<sequence>MAINIGRVGIVNYPVWQENKEYETLDRVKVENIGIFSCLKDHIATSKNKPLGDSEFWMCEIDFADINKIHTALNEATENIYSKEDIAVEHIAEKRNEAISLIKTKKEDLEAFLNGEKENIKTQISNLNTFSNIFKSQTYTYKPLQKIKEEGFLEDNVVAKLNEDGLYDVGGALISKQEYEARKNISNFLKNYEFYIKEYRQGIDWNSKIYREMWVKLPTQTIKYIPKYGDILYSEYGAFEINEGNATVFIKDDERFSVYRLIKGCLYPFIYTKTMAEYLKNSIEFEIMSFEKYNDYAQKTLKVSTNKDSNGFYQEEYDYADEVQSVFFPMDYSSYTGSGALDKNGIIVSKFKMFGNVSAIEDVSRRLEHKEYSNEIVFVLHMIDASICEISFSYTISEGS</sequence>
<dbReference type="EMBL" id="CP053832">
    <property type="protein sequence ID" value="QKF84549.1"/>
    <property type="molecule type" value="Genomic_DNA"/>
</dbReference>
<organism evidence="1 2">
    <name type="scientific">Campylobacter ureolyticus</name>
    <dbReference type="NCBI Taxonomy" id="827"/>
    <lineage>
        <taxon>Bacteria</taxon>
        <taxon>Pseudomonadati</taxon>
        <taxon>Campylobacterota</taxon>
        <taxon>Epsilonproteobacteria</taxon>
        <taxon>Campylobacterales</taxon>
        <taxon>Campylobacteraceae</taxon>
        <taxon>Campylobacter</taxon>
    </lineage>
</organism>
<dbReference type="AlphaFoldDB" id="A0AAE7EA79"/>
<evidence type="ECO:0000313" key="2">
    <source>
        <dbReference type="Proteomes" id="UP000509722"/>
    </source>
</evidence>
<evidence type="ECO:0000313" key="1">
    <source>
        <dbReference type="EMBL" id="QKF84549.1"/>
    </source>
</evidence>
<name>A0AAE7EA79_9BACT</name>
<proteinExistence type="predicted"/>
<protein>
    <submittedName>
        <fullName evidence="1">Uncharacterized protein</fullName>
    </submittedName>
</protein>
<accession>A0AAE7EA79</accession>
<dbReference type="RefSeq" id="WP_018713745.1">
    <property type="nucleotide sequence ID" value="NZ_CP053832.1"/>
</dbReference>
<reference evidence="1 2" key="1">
    <citation type="submission" date="2020-05" db="EMBL/GenBank/DDBJ databases">
        <title>Complete genome sequencing of Campylobacter and Arcobacter type strains.</title>
        <authorList>
            <person name="Miller W.G."/>
            <person name="Yee E."/>
        </authorList>
    </citation>
    <scope>NUCLEOTIDE SEQUENCE [LARGE SCALE GENOMIC DNA]</scope>
    <source>
        <strain evidence="1 2">LMG 6451</strain>
    </source>
</reference>
<dbReference type="GeneID" id="77175975"/>
<dbReference type="Proteomes" id="UP000509722">
    <property type="component" value="Chromosome"/>
</dbReference>